<reference evidence="1" key="1">
    <citation type="submission" date="2021-02" db="EMBL/GenBank/DDBJ databases">
        <authorList>
            <person name="Dougan E. K."/>
            <person name="Rhodes N."/>
            <person name="Thang M."/>
            <person name="Chan C."/>
        </authorList>
    </citation>
    <scope>NUCLEOTIDE SEQUENCE</scope>
</reference>
<feature type="non-terminal residue" evidence="1">
    <location>
        <position position="1"/>
    </location>
</feature>
<dbReference type="EMBL" id="CAJNNW010005590">
    <property type="protein sequence ID" value="CAE8647545.1"/>
    <property type="molecule type" value="Genomic_DNA"/>
</dbReference>
<gene>
    <name evidence="1" type="ORF">PGLA2088_LOCUS5772</name>
</gene>
<evidence type="ECO:0000313" key="2">
    <source>
        <dbReference type="Proteomes" id="UP000626109"/>
    </source>
</evidence>
<accession>A0A813IA66</accession>
<organism evidence="1 2">
    <name type="scientific">Polarella glacialis</name>
    <name type="common">Dinoflagellate</name>
    <dbReference type="NCBI Taxonomy" id="89957"/>
    <lineage>
        <taxon>Eukaryota</taxon>
        <taxon>Sar</taxon>
        <taxon>Alveolata</taxon>
        <taxon>Dinophyceae</taxon>
        <taxon>Suessiales</taxon>
        <taxon>Suessiaceae</taxon>
        <taxon>Polarella</taxon>
    </lineage>
</organism>
<protein>
    <submittedName>
        <fullName evidence="1">Uncharacterized protein</fullName>
    </submittedName>
</protein>
<comment type="caution">
    <text evidence="1">The sequence shown here is derived from an EMBL/GenBank/DDBJ whole genome shotgun (WGS) entry which is preliminary data.</text>
</comment>
<dbReference type="Proteomes" id="UP000626109">
    <property type="component" value="Unassembled WGS sequence"/>
</dbReference>
<dbReference type="AlphaFoldDB" id="A0A813IA66"/>
<evidence type="ECO:0000313" key="1">
    <source>
        <dbReference type="EMBL" id="CAE8647545.1"/>
    </source>
</evidence>
<proteinExistence type="predicted"/>
<name>A0A813IA66_POLGL</name>
<sequence length="241" mass="26732">FALLIYEDQGGEQDCWNLCFEELCALFAKDRMQQASLGALRREPLTVALGTAPVGLRASPASVLPQSSQLMLGSAAPLSGELSQEARLLRNLHQMRGAADGGDLEAVPRQAPVMVPVDALRYTHNAISDHFKDGRSIADLVGQLQGGKIDPLREPSLCLDVVEFHGRYWSLRNRRLHALKQYQQQLRASPWYLESGQVQVHVHVLPLTHPAVFHKFIECFDTETGGETVSVRNSRFRGHSS</sequence>